<dbReference type="InterPro" id="IPR035965">
    <property type="entry name" value="PAS-like_dom_sf"/>
</dbReference>
<keyword evidence="7" id="KW-0472">Membrane</keyword>
<keyword evidence="12" id="KW-1185">Reference proteome</keyword>
<dbReference type="EC" id="2.7.13.3" evidence="2"/>
<dbReference type="Gene3D" id="3.30.450.40">
    <property type="match status" value="1"/>
</dbReference>
<feature type="domain" description="PAC" evidence="10">
    <location>
        <begin position="547"/>
        <end position="599"/>
    </location>
</feature>
<protein>
    <recommendedName>
        <fullName evidence="2">histidine kinase</fullName>
        <ecNumber evidence="2">2.7.13.3</ecNumber>
    </recommendedName>
</protein>
<evidence type="ECO:0000256" key="2">
    <source>
        <dbReference type="ARBA" id="ARBA00012438"/>
    </source>
</evidence>
<feature type="domain" description="PAS" evidence="9">
    <location>
        <begin position="473"/>
        <end position="543"/>
    </location>
</feature>
<dbReference type="SMART" id="SM00387">
    <property type="entry name" value="HATPase_c"/>
    <property type="match status" value="1"/>
</dbReference>
<dbReference type="InterPro" id="IPR001610">
    <property type="entry name" value="PAC"/>
</dbReference>
<feature type="domain" description="PAC" evidence="10">
    <location>
        <begin position="419"/>
        <end position="472"/>
    </location>
</feature>
<evidence type="ECO:0000313" key="12">
    <source>
        <dbReference type="Proteomes" id="UP000749010"/>
    </source>
</evidence>
<dbReference type="PROSITE" id="PS50113">
    <property type="entry name" value="PAC"/>
    <property type="match status" value="3"/>
</dbReference>
<dbReference type="InterPro" id="IPR013656">
    <property type="entry name" value="PAS_4"/>
</dbReference>
<name>A0ABX1TYJ4_9PROT</name>
<dbReference type="CDD" id="cd12914">
    <property type="entry name" value="PDC1_DGC_like"/>
    <property type="match status" value="1"/>
</dbReference>
<dbReference type="InterPro" id="IPR036890">
    <property type="entry name" value="HATPase_C_sf"/>
</dbReference>
<evidence type="ECO:0000256" key="4">
    <source>
        <dbReference type="ARBA" id="ARBA00022679"/>
    </source>
</evidence>
<gene>
    <name evidence="11" type="ORF">E4Q23_17245</name>
</gene>
<dbReference type="Pfam" id="PF02518">
    <property type="entry name" value="HATPase_c"/>
    <property type="match status" value="1"/>
</dbReference>
<dbReference type="InterPro" id="IPR003018">
    <property type="entry name" value="GAF"/>
</dbReference>
<dbReference type="NCBIfam" id="TIGR00229">
    <property type="entry name" value="sensory_box"/>
    <property type="match status" value="3"/>
</dbReference>
<feature type="domain" description="PAS" evidence="9">
    <location>
        <begin position="727"/>
        <end position="797"/>
    </location>
</feature>
<dbReference type="Gene3D" id="1.10.287.130">
    <property type="match status" value="1"/>
</dbReference>
<dbReference type="Gene3D" id="3.30.565.10">
    <property type="entry name" value="Histidine kinase-like ATPase, C-terminal domain"/>
    <property type="match status" value="1"/>
</dbReference>
<dbReference type="CDD" id="cd00082">
    <property type="entry name" value="HisKA"/>
    <property type="match status" value="1"/>
</dbReference>
<evidence type="ECO:0000259" key="8">
    <source>
        <dbReference type="PROSITE" id="PS50109"/>
    </source>
</evidence>
<dbReference type="SUPFAM" id="SSF47384">
    <property type="entry name" value="Homodimeric domain of signal transducing histidine kinase"/>
    <property type="match status" value="1"/>
</dbReference>
<feature type="transmembrane region" description="Helical" evidence="7">
    <location>
        <begin position="30"/>
        <end position="54"/>
    </location>
</feature>
<dbReference type="EMBL" id="SPMY01000053">
    <property type="protein sequence ID" value="NMQ29354.1"/>
    <property type="molecule type" value="Genomic_DNA"/>
</dbReference>
<dbReference type="SUPFAM" id="SSF55785">
    <property type="entry name" value="PYP-like sensor domain (PAS domain)"/>
    <property type="match status" value="4"/>
</dbReference>
<dbReference type="Proteomes" id="UP000749010">
    <property type="component" value="Unassembled WGS sequence"/>
</dbReference>
<feature type="region of interest" description="Disordered" evidence="6">
    <location>
        <begin position="1"/>
        <end position="20"/>
    </location>
</feature>
<dbReference type="SMART" id="SM00388">
    <property type="entry name" value="HisKA"/>
    <property type="match status" value="1"/>
</dbReference>
<evidence type="ECO:0000259" key="10">
    <source>
        <dbReference type="PROSITE" id="PS50113"/>
    </source>
</evidence>
<evidence type="ECO:0000256" key="3">
    <source>
        <dbReference type="ARBA" id="ARBA00022553"/>
    </source>
</evidence>
<feature type="domain" description="PAC" evidence="10">
    <location>
        <begin position="674"/>
        <end position="726"/>
    </location>
</feature>
<dbReference type="InterPro" id="IPR004358">
    <property type="entry name" value="Sig_transdc_His_kin-like_C"/>
</dbReference>
<dbReference type="PROSITE" id="PS50112">
    <property type="entry name" value="PAS"/>
    <property type="match status" value="3"/>
</dbReference>
<reference evidence="11 12" key="1">
    <citation type="submission" date="2019-03" db="EMBL/GenBank/DDBJ databases">
        <title>Metabolic reconstructions from genomes of highly enriched 'Candidatus Accumulibacter' and 'Candidatus Competibacter' bioreactor populations.</title>
        <authorList>
            <person name="Annavajhala M.K."/>
            <person name="Welles L."/>
            <person name="Abbas B."/>
            <person name="Sorokin D."/>
            <person name="Park H."/>
            <person name="Van Loosdrecht M."/>
            <person name="Chandran K."/>
        </authorList>
    </citation>
    <scope>NUCLEOTIDE SEQUENCE [LARGE SCALE GENOMIC DNA]</scope>
    <source>
        <strain evidence="11 12">SBR_S</strain>
    </source>
</reference>
<dbReference type="InterPro" id="IPR005467">
    <property type="entry name" value="His_kinase_dom"/>
</dbReference>
<comment type="caution">
    <text evidence="11">The sequence shown here is derived from an EMBL/GenBank/DDBJ whole genome shotgun (WGS) entry which is preliminary data.</text>
</comment>
<dbReference type="PRINTS" id="PR00344">
    <property type="entry name" value="BCTRLSENSOR"/>
</dbReference>
<dbReference type="Pfam" id="PF08448">
    <property type="entry name" value="PAS_4"/>
    <property type="match status" value="1"/>
</dbReference>
<feature type="compositionally biased region" description="Polar residues" evidence="6">
    <location>
        <begin position="1"/>
        <end position="11"/>
    </location>
</feature>
<dbReference type="SUPFAM" id="SSF55781">
    <property type="entry name" value="GAF domain-like"/>
    <property type="match status" value="1"/>
</dbReference>
<proteinExistence type="predicted"/>
<evidence type="ECO:0000256" key="1">
    <source>
        <dbReference type="ARBA" id="ARBA00000085"/>
    </source>
</evidence>
<dbReference type="PROSITE" id="PS50109">
    <property type="entry name" value="HIS_KIN"/>
    <property type="match status" value="1"/>
</dbReference>
<evidence type="ECO:0000256" key="6">
    <source>
        <dbReference type="SAM" id="MobiDB-lite"/>
    </source>
</evidence>
<dbReference type="Pfam" id="PF13185">
    <property type="entry name" value="GAF_2"/>
    <property type="match status" value="1"/>
</dbReference>
<dbReference type="SMART" id="SM00091">
    <property type="entry name" value="PAS"/>
    <property type="match status" value="3"/>
</dbReference>
<dbReference type="Gene3D" id="2.10.70.100">
    <property type="match status" value="1"/>
</dbReference>
<dbReference type="CDD" id="cd00130">
    <property type="entry name" value="PAS"/>
    <property type="match status" value="2"/>
</dbReference>
<dbReference type="PANTHER" id="PTHR43304:SF1">
    <property type="entry name" value="PAC DOMAIN-CONTAINING PROTEIN"/>
    <property type="match status" value="1"/>
</dbReference>
<organism evidence="11 12">
    <name type="scientific">Candidatus Accumulibacter phosphatis</name>
    <dbReference type="NCBI Taxonomy" id="327160"/>
    <lineage>
        <taxon>Bacteria</taxon>
        <taxon>Pseudomonadati</taxon>
        <taxon>Pseudomonadota</taxon>
        <taxon>Betaproteobacteria</taxon>
        <taxon>Candidatus Accumulibacter</taxon>
    </lineage>
</organism>
<keyword evidence="7" id="KW-0812">Transmembrane</keyword>
<dbReference type="InterPro" id="IPR036097">
    <property type="entry name" value="HisK_dim/P_sf"/>
</dbReference>
<dbReference type="InterPro" id="IPR000014">
    <property type="entry name" value="PAS"/>
</dbReference>
<dbReference type="RefSeq" id="WP_169067813.1">
    <property type="nucleotide sequence ID" value="NZ_SPMY01000053.1"/>
</dbReference>
<dbReference type="InterPro" id="IPR052162">
    <property type="entry name" value="Sensor_kinase/Photoreceptor"/>
</dbReference>
<dbReference type="InterPro" id="IPR003661">
    <property type="entry name" value="HisK_dim/P_dom"/>
</dbReference>
<dbReference type="Pfam" id="PF08447">
    <property type="entry name" value="PAS_3"/>
    <property type="match status" value="3"/>
</dbReference>
<dbReference type="Gene3D" id="3.30.450.20">
    <property type="entry name" value="PAS domain"/>
    <property type="match status" value="6"/>
</dbReference>
<keyword evidence="4" id="KW-0808">Transferase</keyword>
<keyword evidence="5" id="KW-0418">Kinase</keyword>
<evidence type="ECO:0000313" key="11">
    <source>
        <dbReference type="EMBL" id="NMQ29354.1"/>
    </source>
</evidence>
<dbReference type="SMART" id="SM00086">
    <property type="entry name" value="PAC"/>
    <property type="match status" value="4"/>
</dbReference>
<sequence>MTQRSASTAASQPVPAPGAWRRGWQPDPRFIRYLVVGIMGINVLVAAALVYVLADWRRSEELEFRSQAMTVVRLISKDVERQYSGIDLSLRVVAEEFAGQLAHGRQQFDRWLERVGDRHPVVGFISISDADGQIIRSPDASASGRVNISDREYFIRLRDNAQLGLQISPPLTGRISGETVLAMARRLSAKDAPFSGVAVASVPVDYLSSTLFGLFSEPDSSVWLLDSELRWVAAAPALPAAARLGAPLTSGALRDALALSPAGTVLVKSEDGSEQLFAYARSATYGFTAVVCQPAAVPLADWWRKVVVGSVAMALFALLSTLLGGLLSRSWKQQSAMTASLLERDEWVRQAQQVGGLALFSYDLSSQRFAVSDALYSIAGTNSEYPHTWPGWLALVHPDDRQALDFAFRGIMRGEREVPAVEYRIVRPADGSVRWVKSVAHLLSAPDAARQTVTGAVLDITSQKLDEEALATSEQLFRGVFENAMIGMATTSPEKGWLGINQTLCDILGYEHDELQRMTWAELTHPDDLAVDVAYFNRVLTGEIDAYDLDKRFIRKSGEIVDAYIAVRAIRRSDHSIDHFVALVQNITPRKRIEEKLRASEAALSAAVDQAAAGIAFVAPDGRWLRVNERLCQLVGYSQTELLTLCFQDITHPDDLALDLEQLARLLRGEIDSYTLEKRYLRKDGRCIWINLSVSLVSNDDGSPRHFVSIIEDIDARKNAEQDSRSVRGMLKSFLDHLPGLAAIKDQERRILFANRGLQAALNLYGEEIVGRSNRELFSGELGETIDRLDQRVLASGETEVAELAYAGRIYQTTRFTILQDDGPELLGGIALDVTRRCRLEQRTQALLDINKHAGTLPEKEFLAYGIESIEKLTASDIGFLHFVNDDQETIELSTWTAGALKGCRAMFARHYPISEAGIWADCCREKRALCFNDYAAYAAKRGLPDGHSPLQRLIAVPVIEHGAVRMIVGVGNRIAAYDDLDVETVQMVANAVWSVVQRARAEAALARRLAEVTELNGKLEDAHLQLLQSEKMSAIGQLAAGVAHELNNPIGFVYSNLGTLAEYVKDLLAIDAAYGRVEEQLPALAGPGVLDEVRRLKGASDHPYLVEDLPKLIQESKEGLERVHKIVLDLRDFSRVGESDWQWTDLEKGLESTINIVWNELKYKADVERQYTSLPPVRCLASQLNQVFMNLLVNAAQAIETSGKIVIRTGTDAASADAAAAAGSVWVEVEDSGRGMSPEVQKRLFEPFYTTKPVGKGTGLGLSIAFGIVAKHNGRIEFRSEPGRGTTFRITLPIDASQAGVGTGA</sequence>
<evidence type="ECO:0000259" key="9">
    <source>
        <dbReference type="PROSITE" id="PS50112"/>
    </source>
</evidence>
<keyword evidence="3" id="KW-0597">Phosphoprotein</keyword>
<keyword evidence="7" id="KW-1133">Transmembrane helix</keyword>
<evidence type="ECO:0000256" key="5">
    <source>
        <dbReference type="ARBA" id="ARBA00022777"/>
    </source>
</evidence>
<feature type="domain" description="PAS" evidence="9">
    <location>
        <begin position="600"/>
        <end position="670"/>
    </location>
</feature>
<dbReference type="InterPro" id="IPR029016">
    <property type="entry name" value="GAF-like_dom_sf"/>
</dbReference>
<dbReference type="SUPFAM" id="SSF55874">
    <property type="entry name" value="ATPase domain of HSP90 chaperone/DNA topoisomerase II/histidine kinase"/>
    <property type="match status" value="1"/>
</dbReference>
<comment type="catalytic activity">
    <reaction evidence="1">
        <text>ATP + protein L-histidine = ADP + protein N-phospho-L-histidine.</text>
        <dbReference type="EC" id="2.7.13.3"/>
    </reaction>
</comment>
<evidence type="ECO:0000256" key="7">
    <source>
        <dbReference type="SAM" id="Phobius"/>
    </source>
</evidence>
<accession>A0ABX1TYJ4</accession>
<dbReference type="InterPro" id="IPR003594">
    <property type="entry name" value="HATPase_dom"/>
</dbReference>
<dbReference type="InterPro" id="IPR000700">
    <property type="entry name" value="PAS-assoc_C"/>
</dbReference>
<dbReference type="InterPro" id="IPR013655">
    <property type="entry name" value="PAS_fold_3"/>
</dbReference>
<feature type="domain" description="Histidine kinase" evidence="8">
    <location>
        <begin position="1042"/>
        <end position="1297"/>
    </location>
</feature>
<dbReference type="PANTHER" id="PTHR43304">
    <property type="entry name" value="PHYTOCHROME-LIKE PROTEIN CPH1"/>
    <property type="match status" value="1"/>
</dbReference>